<dbReference type="RefSeq" id="WP_164361759.1">
    <property type="nucleotide sequence ID" value="NZ_CP066776.1"/>
</dbReference>
<evidence type="ECO:0000313" key="1">
    <source>
        <dbReference type="EMBL" id="QQL43796.1"/>
    </source>
</evidence>
<dbReference type="Pfam" id="PF02597">
    <property type="entry name" value="ThiS"/>
    <property type="match status" value="1"/>
</dbReference>
<gene>
    <name evidence="1" type="primary">thiS</name>
    <name evidence="1" type="ORF">G3M56_007780</name>
</gene>
<dbReference type="KEGG" id="soa:G3M56_007780"/>
<dbReference type="Gene3D" id="3.10.20.30">
    <property type="match status" value="1"/>
</dbReference>
<dbReference type="InterPro" id="IPR012675">
    <property type="entry name" value="Beta-grasp_dom_sf"/>
</dbReference>
<dbReference type="InterPro" id="IPR010035">
    <property type="entry name" value="Thi_S"/>
</dbReference>
<sequence>MTLTINGNDTTFGDNAPATVTDLLKHLGLEGKPVLVEHNGTALFPREFPTTNLTTSDRLELIQVAAGG</sequence>
<dbReference type="AlphaFoldDB" id="A0A6B3L7T3"/>
<proteinExistence type="predicted"/>
<dbReference type="InterPro" id="IPR003749">
    <property type="entry name" value="ThiS/MoaD-like"/>
</dbReference>
<keyword evidence="2" id="KW-1185">Reference proteome</keyword>
<organism evidence="1 2">
    <name type="scientific">Sulfuriroseicoccus oceanibius</name>
    <dbReference type="NCBI Taxonomy" id="2707525"/>
    <lineage>
        <taxon>Bacteria</taxon>
        <taxon>Pseudomonadati</taxon>
        <taxon>Verrucomicrobiota</taxon>
        <taxon>Verrucomicrobiia</taxon>
        <taxon>Verrucomicrobiales</taxon>
        <taxon>Verrucomicrobiaceae</taxon>
        <taxon>Sulfuriroseicoccus</taxon>
    </lineage>
</organism>
<dbReference type="CDD" id="cd00565">
    <property type="entry name" value="Ubl_ThiS"/>
    <property type="match status" value="1"/>
</dbReference>
<dbReference type="NCBIfam" id="TIGR01683">
    <property type="entry name" value="thiS"/>
    <property type="match status" value="1"/>
</dbReference>
<protein>
    <submittedName>
        <fullName evidence="1">Sulfur carrier protein ThiS</fullName>
    </submittedName>
</protein>
<name>A0A6B3L7T3_9BACT</name>
<accession>A0A6B3L7T3</accession>
<evidence type="ECO:0000313" key="2">
    <source>
        <dbReference type="Proteomes" id="UP000475117"/>
    </source>
</evidence>
<reference evidence="1 2" key="1">
    <citation type="submission" date="2020-12" db="EMBL/GenBank/DDBJ databases">
        <title>Sulforoseuscoccus oceanibium gen. nov., sp. nov., a representative of the phylum Verrucomicrobia with special cytoplasmic membrane, and proposal of Sulforoseuscoccusaceae fam. nov.</title>
        <authorList>
            <person name="Xi F."/>
        </authorList>
    </citation>
    <scope>NUCLEOTIDE SEQUENCE [LARGE SCALE GENOMIC DNA]</scope>
    <source>
        <strain evidence="1 2">T37</strain>
    </source>
</reference>
<dbReference type="Proteomes" id="UP000475117">
    <property type="component" value="Chromosome"/>
</dbReference>
<dbReference type="InterPro" id="IPR016155">
    <property type="entry name" value="Mopterin_synth/thiamin_S_b"/>
</dbReference>
<dbReference type="SUPFAM" id="SSF54285">
    <property type="entry name" value="MoaD/ThiS"/>
    <property type="match status" value="1"/>
</dbReference>
<dbReference type="EMBL" id="CP066776">
    <property type="protein sequence ID" value="QQL43796.1"/>
    <property type="molecule type" value="Genomic_DNA"/>
</dbReference>